<evidence type="ECO:0000313" key="3">
    <source>
        <dbReference type="Proteomes" id="UP000217065"/>
    </source>
</evidence>
<dbReference type="InterPro" id="IPR014729">
    <property type="entry name" value="Rossmann-like_a/b/a_fold"/>
</dbReference>
<reference evidence="2 3" key="1">
    <citation type="submission" date="2017-07" db="EMBL/GenBank/DDBJ databases">
        <title>Tetzosporium hominis gen.nov. sp.nov.</title>
        <authorList>
            <person name="Tetz G."/>
            <person name="Tetz V."/>
        </authorList>
    </citation>
    <scope>NUCLEOTIDE SEQUENCE [LARGE SCALE GENOMIC DNA]</scope>
    <source>
        <strain evidence="2 3">VT-49</strain>
    </source>
</reference>
<organism evidence="2 3">
    <name type="scientific">Tetzosporium hominis</name>
    <dbReference type="NCBI Taxonomy" id="2020506"/>
    <lineage>
        <taxon>Bacteria</taxon>
        <taxon>Bacillati</taxon>
        <taxon>Bacillota</taxon>
        <taxon>Bacilli</taxon>
        <taxon>Bacillales</taxon>
        <taxon>Caryophanaceae</taxon>
        <taxon>Tetzosporium</taxon>
    </lineage>
</organism>
<name>A0A264W3M7_9BACL</name>
<dbReference type="Proteomes" id="UP000217065">
    <property type="component" value="Unassembled WGS sequence"/>
</dbReference>
<gene>
    <name evidence="2" type="ORF">CF394_08000</name>
</gene>
<dbReference type="CDD" id="cd06259">
    <property type="entry name" value="YdcF-like"/>
    <property type="match status" value="1"/>
</dbReference>
<evidence type="ECO:0000313" key="2">
    <source>
        <dbReference type="EMBL" id="OZS78165.1"/>
    </source>
</evidence>
<dbReference type="InterPro" id="IPR003848">
    <property type="entry name" value="DUF218"/>
</dbReference>
<dbReference type="GO" id="GO:0005886">
    <property type="term" value="C:plasma membrane"/>
    <property type="evidence" value="ECO:0007669"/>
    <property type="project" value="TreeGrafter"/>
</dbReference>
<protein>
    <recommendedName>
        <fullName evidence="1">DUF218 domain-containing protein</fullName>
    </recommendedName>
</protein>
<dbReference type="AlphaFoldDB" id="A0A264W3M7"/>
<dbReference type="OrthoDB" id="9782395at2"/>
<dbReference type="PANTHER" id="PTHR30336">
    <property type="entry name" value="INNER MEMBRANE PROTEIN, PROBABLE PERMEASE"/>
    <property type="match status" value="1"/>
</dbReference>
<comment type="caution">
    <text evidence="2">The sequence shown here is derived from an EMBL/GenBank/DDBJ whole genome shotgun (WGS) entry which is preliminary data.</text>
</comment>
<dbReference type="Pfam" id="PF02698">
    <property type="entry name" value="DUF218"/>
    <property type="match status" value="1"/>
</dbReference>
<dbReference type="PANTHER" id="PTHR30336:SF20">
    <property type="entry name" value="DUF218 DOMAIN-CONTAINING PROTEIN"/>
    <property type="match status" value="1"/>
</dbReference>
<accession>A0A264W3M7</accession>
<dbReference type="InterPro" id="IPR051599">
    <property type="entry name" value="Cell_Envelope_Assoc"/>
</dbReference>
<sequence length="194" mass="21951">MQWVGKACISALLLYIGLSMYGIWTFTGETELRHADAALVLGTRLDGEEPSYALRERINHAVWLYDNEFVETLVFTGGMTEGGLISEAEASKAYAVALGVPEQDIIIEDQSLVTRENMEYVKKLMASWELDNFLLVSDPFHMKRALMMADVFDLEVEASPTPQSVYSTWAEQFPFVLRETLAYVGYQLTFHQAF</sequence>
<keyword evidence="3" id="KW-1185">Reference proteome</keyword>
<evidence type="ECO:0000259" key="1">
    <source>
        <dbReference type="Pfam" id="PF02698"/>
    </source>
</evidence>
<feature type="domain" description="DUF218" evidence="1">
    <location>
        <begin position="36"/>
        <end position="181"/>
    </location>
</feature>
<proteinExistence type="predicted"/>
<dbReference type="EMBL" id="NOKQ01000204">
    <property type="protein sequence ID" value="OZS78165.1"/>
    <property type="molecule type" value="Genomic_DNA"/>
</dbReference>
<dbReference type="RefSeq" id="WP_094942836.1">
    <property type="nucleotide sequence ID" value="NZ_NOKQ01000204.1"/>
</dbReference>
<dbReference type="Gene3D" id="3.40.50.620">
    <property type="entry name" value="HUPs"/>
    <property type="match status" value="1"/>
</dbReference>